<dbReference type="PROSITE" id="PS50109">
    <property type="entry name" value="HIS_KIN"/>
    <property type="match status" value="1"/>
</dbReference>
<keyword evidence="7 14" id="KW-0418">Kinase</keyword>
<dbReference type="InterPro" id="IPR003661">
    <property type="entry name" value="HisK_dim/P_dom"/>
</dbReference>
<evidence type="ECO:0000259" key="13">
    <source>
        <dbReference type="PROSITE" id="PS50885"/>
    </source>
</evidence>
<gene>
    <name evidence="14" type="ORF">SAMN04488000_111112</name>
</gene>
<dbReference type="SUPFAM" id="SSF55874">
    <property type="entry name" value="ATPase domain of HSP90 chaperone/DNA topoisomerase II/histidine kinase"/>
    <property type="match status" value="1"/>
</dbReference>
<accession>A0A1H9RHI0</accession>
<evidence type="ECO:0000256" key="10">
    <source>
        <dbReference type="ARBA" id="ARBA00023136"/>
    </source>
</evidence>
<evidence type="ECO:0000256" key="2">
    <source>
        <dbReference type="ARBA" id="ARBA00004236"/>
    </source>
</evidence>
<feature type="transmembrane region" description="Helical" evidence="11">
    <location>
        <begin position="146"/>
        <end position="168"/>
    </location>
</feature>
<dbReference type="GO" id="GO:0000155">
    <property type="term" value="F:phosphorelay sensor kinase activity"/>
    <property type="evidence" value="ECO:0007669"/>
    <property type="project" value="InterPro"/>
</dbReference>
<feature type="domain" description="HAMP" evidence="13">
    <location>
        <begin position="170"/>
        <end position="222"/>
    </location>
</feature>
<evidence type="ECO:0000313" key="14">
    <source>
        <dbReference type="EMBL" id="SER72097.1"/>
    </source>
</evidence>
<dbReference type="SUPFAM" id="SSF47384">
    <property type="entry name" value="Homodimeric domain of signal transducing histidine kinase"/>
    <property type="match status" value="1"/>
</dbReference>
<dbReference type="RefSeq" id="WP_089920521.1">
    <property type="nucleotide sequence ID" value="NZ_FOFV01000011.1"/>
</dbReference>
<evidence type="ECO:0000256" key="3">
    <source>
        <dbReference type="ARBA" id="ARBA00012438"/>
    </source>
</evidence>
<dbReference type="GO" id="GO:0005886">
    <property type="term" value="C:plasma membrane"/>
    <property type="evidence" value="ECO:0007669"/>
    <property type="project" value="UniProtKB-SubCell"/>
</dbReference>
<dbReference type="PROSITE" id="PS50885">
    <property type="entry name" value="HAMP"/>
    <property type="match status" value="1"/>
</dbReference>
<feature type="transmembrane region" description="Helical" evidence="11">
    <location>
        <begin position="12"/>
        <end position="34"/>
    </location>
</feature>
<evidence type="ECO:0000256" key="9">
    <source>
        <dbReference type="ARBA" id="ARBA00023012"/>
    </source>
</evidence>
<comment type="catalytic activity">
    <reaction evidence="1">
        <text>ATP + protein L-histidine = ADP + protein N-phospho-L-histidine.</text>
        <dbReference type="EC" id="2.7.13.3"/>
    </reaction>
</comment>
<dbReference type="Gene3D" id="6.10.340.10">
    <property type="match status" value="1"/>
</dbReference>
<evidence type="ECO:0000256" key="6">
    <source>
        <dbReference type="ARBA" id="ARBA00022692"/>
    </source>
</evidence>
<dbReference type="PANTHER" id="PTHR45436:SF5">
    <property type="entry name" value="SENSOR HISTIDINE KINASE TRCS"/>
    <property type="match status" value="1"/>
</dbReference>
<dbReference type="InterPro" id="IPR004358">
    <property type="entry name" value="Sig_transdc_His_kin-like_C"/>
</dbReference>
<keyword evidence="15" id="KW-1185">Reference proteome</keyword>
<dbReference type="SMART" id="SM00388">
    <property type="entry name" value="HisKA"/>
    <property type="match status" value="1"/>
</dbReference>
<dbReference type="SMART" id="SM00304">
    <property type="entry name" value="HAMP"/>
    <property type="match status" value="1"/>
</dbReference>
<organism evidence="14 15">
    <name type="scientific">Lentzea albida</name>
    <dbReference type="NCBI Taxonomy" id="65499"/>
    <lineage>
        <taxon>Bacteria</taxon>
        <taxon>Bacillati</taxon>
        <taxon>Actinomycetota</taxon>
        <taxon>Actinomycetes</taxon>
        <taxon>Pseudonocardiales</taxon>
        <taxon>Pseudonocardiaceae</taxon>
        <taxon>Lentzea</taxon>
    </lineage>
</organism>
<dbReference type="CDD" id="cd00082">
    <property type="entry name" value="HisKA"/>
    <property type="match status" value="1"/>
</dbReference>
<evidence type="ECO:0000256" key="4">
    <source>
        <dbReference type="ARBA" id="ARBA00022553"/>
    </source>
</evidence>
<keyword evidence="9" id="KW-0902">Two-component regulatory system</keyword>
<evidence type="ECO:0000259" key="12">
    <source>
        <dbReference type="PROSITE" id="PS50109"/>
    </source>
</evidence>
<dbReference type="STRING" id="65499.SAMN04488000_111112"/>
<feature type="domain" description="Histidine kinase" evidence="12">
    <location>
        <begin position="230"/>
        <end position="441"/>
    </location>
</feature>
<keyword evidence="5" id="KW-0808">Transferase</keyword>
<protein>
    <recommendedName>
        <fullName evidence="3">histidine kinase</fullName>
        <ecNumber evidence="3">2.7.13.3</ecNumber>
    </recommendedName>
</protein>
<evidence type="ECO:0000256" key="8">
    <source>
        <dbReference type="ARBA" id="ARBA00022989"/>
    </source>
</evidence>
<keyword evidence="6 11" id="KW-0812">Transmembrane</keyword>
<dbReference type="InterPro" id="IPR005467">
    <property type="entry name" value="His_kinase_dom"/>
</dbReference>
<name>A0A1H9RHI0_9PSEU</name>
<proteinExistence type="predicted"/>
<evidence type="ECO:0000256" key="1">
    <source>
        <dbReference type="ARBA" id="ARBA00000085"/>
    </source>
</evidence>
<dbReference type="InterPro" id="IPR036097">
    <property type="entry name" value="HisK_dim/P_sf"/>
</dbReference>
<dbReference type="InterPro" id="IPR050428">
    <property type="entry name" value="TCS_sensor_his_kinase"/>
</dbReference>
<dbReference type="InterPro" id="IPR036890">
    <property type="entry name" value="HATPase_C_sf"/>
</dbReference>
<dbReference type="Proteomes" id="UP000199503">
    <property type="component" value="Unassembled WGS sequence"/>
</dbReference>
<dbReference type="CDD" id="cd00075">
    <property type="entry name" value="HATPase"/>
    <property type="match status" value="1"/>
</dbReference>
<keyword evidence="4" id="KW-0597">Phosphoprotein</keyword>
<dbReference type="InterPro" id="IPR003660">
    <property type="entry name" value="HAMP_dom"/>
</dbReference>
<dbReference type="EC" id="2.7.13.3" evidence="3"/>
<evidence type="ECO:0000256" key="7">
    <source>
        <dbReference type="ARBA" id="ARBA00022777"/>
    </source>
</evidence>
<dbReference type="SUPFAM" id="SSF158472">
    <property type="entry name" value="HAMP domain-like"/>
    <property type="match status" value="1"/>
</dbReference>
<dbReference type="InterPro" id="IPR003594">
    <property type="entry name" value="HATPase_dom"/>
</dbReference>
<keyword evidence="8 11" id="KW-1133">Transmembrane helix</keyword>
<dbReference type="PRINTS" id="PR00344">
    <property type="entry name" value="BCTRLSENSOR"/>
</dbReference>
<reference evidence="15" key="1">
    <citation type="submission" date="2016-10" db="EMBL/GenBank/DDBJ databases">
        <authorList>
            <person name="Varghese N."/>
            <person name="Submissions S."/>
        </authorList>
    </citation>
    <scope>NUCLEOTIDE SEQUENCE [LARGE SCALE GENOMIC DNA]</scope>
    <source>
        <strain evidence="15">DSM 44437</strain>
    </source>
</reference>
<dbReference type="Gene3D" id="1.10.287.130">
    <property type="match status" value="1"/>
</dbReference>
<dbReference type="SMART" id="SM00387">
    <property type="entry name" value="HATPase_c"/>
    <property type="match status" value="1"/>
</dbReference>
<evidence type="ECO:0000256" key="11">
    <source>
        <dbReference type="SAM" id="Phobius"/>
    </source>
</evidence>
<dbReference type="PANTHER" id="PTHR45436">
    <property type="entry name" value="SENSOR HISTIDINE KINASE YKOH"/>
    <property type="match status" value="1"/>
</dbReference>
<dbReference type="OrthoDB" id="9757990at2"/>
<dbReference type="CDD" id="cd06225">
    <property type="entry name" value="HAMP"/>
    <property type="match status" value="1"/>
</dbReference>
<dbReference type="Pfam" id="PF00672">
    <property type="entry name" value="HAMP"/>
    <property type="match status" value="1"/>
</dbReference>
<sequence>MIRDRFGPLSTRLLAAFLVVALSSVVVLTGGALWGTGRGLEAAETAARRQAADRVAAAVAAAYTAAGGWGGVNLAAAADLATGAGARLVVRTADGVTVSGHGRGMPMNTGTGAGRVETRVVAGGAVVGSVLLAFGSPSDPAARDVAWGWILLAAGVALVVAGLATWFVGRRIVVPLARLTRAARRISAGDRSARAGVHAPGELGELATAFDHMAEEVARAERTRRDLTGDVAHELRTPLAALQAGLEELRDGLAEPDAARLSALHDQAQRLGRIVRDLAELAEAESAALSLQWRETDLAEVARTAVRAHDAHLRAAGLEVVTELEPGVVVRADPDRLHQALGNLLSNCARHARRGARVTVRVRRAGETALVEVHDTGPGIPAEELGHVFERRWRGDSARGTAGTGIGLAVVKELVTAHGGTVTATSGGDGTLFTITLPRSPAR</sequence>
<evidence type="ECO:0000313" key="15">
    <source>
        <dbReference type="Proteomes" id="UP000199503"/>
    </source>
</evidence>
<dbReference type="AlphaFoldDB" id="A0A1H9RHI0"/>
<dbReference type="Pfam" id="PF02518">
    <property type="entry name" value="HATPase_c"/>
    <property type="match status" value="1"/>
</dbReference>
<dbReference type="FunFam" id="3.30.565.10:FF:000006">
    <property type="entry name" value="Sensor histidine kinase WalK"/>
    <property type="match status" value="1"/>
</dbReference>
<keyword evidence="10 11" id="KW-0472">Membrane</keyword>
<dbReference type="Pfam" id="PF00512">
    <property type="entry name" value="HisKA"/>
    <property type="match status" value="1"/>
</dbReference>
<dbReference type="EMBL" id="FOFV01000011">
    <property type="protein sequence ID" value="SER72097.1"/>
    <property type="molecule type" value="Genomic_DNA"/>
</dbReference>
<comment type="subcellular location">
    <subcellularLocation>
        <location evidence="2">Cell membrane</location>
    </subcellularLocation>
</comment>
<evidence type="ECO:0000256" key="5">
    <source>
        <dbReference type="ARBA" id="ARBA00022679"/>
    </source>
</evidence>
<dbReference type="Gene3D" id="3.30.565.10">
    <property type="entry name" value="Histidine kinase-like ATPase, C-terminal domain"/>
    <property type="match status" value="1"/>
</dbReference>